<feature type="region of interest" description="Disordered" evidence="1">
    <location>
        <begin position="1"/>
        <end position="24"/>
    </location>
</feature>
<proteinExistence type="predicted"/>
<evidence type="ECO:0000313" key="2">
    <source>
        <dbReference type="EMBL" id="KAF5396194.1"/>
    </source>
</evidence>
<dbReference type="EMBL" id="LUCH01008905">
    <property type="protein sequence ID" value="KAF5396194.1"/>
    <property type="molecule type" value="Genomic_DNA"/>
</dbReference>
<dbReference type="OrthoDB" id="10365118at2759"/>
<dbReference type="AlphaFoldDB" id="A0A8J4T661"/>
<evidence type="ECO:0000256" key="1">
    <source>
        <dbReference type="SAM" id="MobiDB-lite"/>
    </source>
</evidence>
<comment type="caution">
    <text evidence="2">The sequence shown here is derived from an EMBL/GenBank/DDBJ whole genome shotgun (WGS) entry which is preliminary data.</text>
</comment>
<name>A0A8J4T661_9TREM</name>
<sequence length="94" mass="10334">MLNKQNLSPPNVKSMRTQPAVVDDRTEFRPSSRQLPIFHPNNDFESWELAATICLAGVPENSTGPYILSFVGEKAAGMFCSTGVRPTAPALINW</sequence>
<keyword evidence="3" id="KW-1185">Reference proteome</keyword>
<evidence type="ECO:0000313" key="3">
    <source>
        <dbReference type="Proteomes" id="UP000748531"/>
    </source>
</evidence>
<organism evidence="2 3">
    <name type="scientific">Paragonimus heterotremus</name>
    <dbReference type="NCBI Taxonomy" id="100268"/>
    <lineage>
        <taxon>Eukaryota</taxon>
        <taxon>Metazoa</taxon>
        <taxon>Spiralia</taxon>
        <taxon>Lophotrochozoa</taxon>
        <taxon>Platyhelminthes</taxon>
        <taxon>Trematoda</taxon>
        <taxon>Digenea</taxon>
        <taxon>Plagiorchiida</taxon>
        <taxon>Troglotremata</taxon>
        <taxon>Troglotrematidae</taxon>
        <taxon>Paragonimus</taxon>
    </lineage>
</organism>
<protein>
    <submittedName>
        <fullName evidence="2">Uncharacterized protein</fullName>
    </submittedName>
</protein>
<gene>
    <name evidence="2" type="ORF">PHET_10819</name>
</gene>
<dbReference type="Proteomes" id="UP000748531">
    <property type="component" value="Unassembled WGS sequence"/>
</dbReference>
<reference evidence="2" key="1">
    <citation type="submission" date="2019-05" db="EMBL/GenBank/DDBJ databases">
        <title>Annotation for the trematode Paragonimus heterotremus.</title>
        <authorList>
            <person name="Choi Y.-J."/>
        </authorList>
    </citation>
    <scope>NUCLEOTIDE SEQUENCE</scope>
    <source>
        <strain evidence="2">LC</strain>
    </source>
</reference>
<feature type="compositionally biased region" description="Polar residues" evidence="1">
    <location>
        <begin position="1"/>
        <end position="17"/>
    </location>
</feature>
<accession>A0A8J4T661</accession>